<name>A0A8T2WCD4_POPDE</name>
<dbReference type="EMBL" id="JACEGQ020000096">
    <property type="protein sequence ID" value="KAH8479639.1"/>
    <property type="molecule type" value="Genomic_DNA"/>
</dbReference>
<proteinExistence type="predicted"/>
<protein>
    <submittedName>
        <fullName evidence="1">Uncharacterized protein</fullName>
    </submittedName>
</protein>
<sequence length="75" mass="8631">MRPRDISSLIISESLGLFGCRIRASPWGRFVDDLRVPRGVWVCRIRRRGRARWLMIYESRGRLGGCAESRARVAA</sequence>
<reference evidence="1" key="1">
    <citation type="journal article" date="2021" name="J. Hered.">
        <title>Genome Assembly of Salicaceae Populus deltoides (Eastern Cottonwood) I-69 Based on Nanopore Sequencing and Hi-C Technologies.</title>
        <authorList>
            <person name="Bai S."/>
            <person name="Wu H."/>
            <person name="Zhang J."/>
            <person name="Pan Z."/>
            <person name="Zhao W."/>
            <person name="Li Z."/>
            <person name="Tong C."/>
        </authorList>
    </citation>
    <scope>NUCLEOTIDE SEQUENCE</scope>
    <source>
        <tissue evidence="1">Leaf</tissue>
    </source>
</reference>
<feature type="non-terminal residue" evidence="1">
    <location>
        <position position="75"/>
    </location>
</feature>
<keyword evidence="2" id="KW-1185">Reference proteome</keyword>
<evidence type="ECO:0000313" key="2">
    <source>
        <dbReference type="Proteomes" id="UP000807159"/>
    </source>
</evidence>
<comment type="caution">
    <text evidence="1">The sequence shown here is derived from an EMBL/GenBank/DDBJ whole genome shotgun (WGS) entry which is preliminary data.</text>
</comment>
<organism evidence="1 2">
    <name type="scientific">Populus deltoides</name>
    <name type="common">Eastern poplar</name>
    <name type="synonym">Eastern cottonwood</name>
    <dbReference type="NCBI Taxonomy" id="3696"/>
    <lineage>
        <taxon>Eukaryota</taxon>
        <taxon>Viridiplantae</taxon>
        <taxon>Streptophyta</taxon>
        <taxon>Embryophyta</taxon>
        <taxon>Tracheophyta</taxon>
        <taxon>Spermatophyta</taxon>
        <taxon>Magnoliopsida</taxon>
        <taxon>eudicotyledons</taxon>
        <taxon>Gunneridae</taxon>
        <taxon>Pentapetalae</taxon>
        <taxon>rosids</taxon>
        <taxon>fabids</taxon>
        <taxon>Malpighiales</taxon>
        <taxon>Salicaceae</taxon>
        <taxon>Saliceae</taxon>
        <taxon>Populus</taxon>
    </lineage>
</organism>
<evidence type="ECO:0000313" key="1">
    <source>
        <dbReference type="EMBL" id="KAH8479639.1"/>
    </source>
</evidence>
<accession>A0A8T2WCD4</accession>
<dbReference type="AlphaFoldDB" id="A0A8T2WCD4"/>
<dbReference type="Proteomes" id="UP000807159">
    <property type="component" value="Unassembled WGS sequence"/>
</dbReference>
<gene>
    <name evidence="1" type="ORF">H0E87_031523</name>
</gene>